<dbReference type="Proteomes" id="UP000228987">
    <property type="component" value="Unassembled WGS sequence"/>
</dbReference>
<evidence type="ECO:0000313" key="9">
    <source>
        <dbReference type="EMBL" id="PCJ41484.1"/>
    </source>
</evidence>
<dbReference type="Pfam" id="PF12804">
    <property type="entry name" value="NTP_transf_3"/>
    <property type="match status" value="1"/>
</dbReference>
<evidence type="ECO:0000256" key="4">
    <source>
        <dbReference type="ARBA" id="ARBA00022741"/>
    </source>
</evidence>
<organism evidence="9 10">
    <name type="scientific">SAR86 cluster bacterium</name>
    <dbReference type="NCBI Taxonomy" id="2030880"/>
    <lineage>
        <taxon>Bacteria</taxon>
        <taxon>Pseudomonadati</taxon>
        <taxon>Pseudomonadota</taxon>
        <taxon>Gammaproteobacteria</taxon>
        <taxon>SAR86 cluster</taxon>
    </lineage>
</organism>
<protein>
    <recommendedName>
        <fullName evidence="8">MobA-like NTP transferase domain-containing protein</fullName>
    </recommendedName>
</protein>
<dbReference type="AlphaFoldDB" id="A0A2A5CC62"/>
<evidence type="ECO:0000256" key="2">
    <source>
        <dbReference type="ARBA" id="ARBA00022679"/>
    </source>
</evidence>
<reference evidence="10" key="1">
    <citation type="submission" date="2017-08" db="EMBL/GenBank/DDBJ databases">
        <title>A dynamic microbial community with high functional redundancy inhabits the cold, oxic subseafloor aquifer.</title>
        <authorList>
            <person name="Tully B.J."/>
            <person name="Wheat C.G."/>
            <person name="Glazer B.T."/>
            <person name="Huber J.A."/>
        </authorList>
    </citation>
    <scope>NUCLEOTIDE SEQUENCE [LARGE SCALE GENOMIC DNA]</scope>
</reference>
<dbReference type="InterPro" id="IPR029044">
    <property type="entry name" value="Nucleotide-diphossugar_trans"/>
</dbReference>
<evidence type="ECO:0000256" key="3">
    <source>
        <dbReference type="ARBA" id="ARBA00022723"/>
    </source>
</evidence>
<keyword evidence="5" id="KW-0460">Magnesium</keyword>
<keyword evidence="1" id="KW-0963">Cytoplasm</keyword>
<dbReference type="GO" id="GO:0046872">
    <property type="term" value="F:metal ion binding"/>
    <property type="evidence" value="ECO:0007669"/>
    <property type="project" value="UniProtKB-KW"/>
</dbReference>
<comment type="caution">
    <text evidence="9">The sequence shown here is derived from an EMBL/GenBank/DDBJ whole genome shotgun (WGS) entry which is preliminary data.</text>
</comment>
<dbReference type="GO" id="GO:0005525">
    <property type="term" value="F:GTP binding"/>
    <property type="evidence" value="ECO:0007669"/>
    <property type="project" value="UniProtKB-KW"/>
</dbReference>
<proteinExistence type="predicted"/>
<name>A0A2A5CC62_9GAMM</name>
<dbReference type="PANTHER" id="PTHR19136">
    <property type="entry name" value="MOLYBDENUM COFACTOR GUANYLYLTRANSFERASE"/>
    <property type="match status" value="1"/>
</dbReference>
<keyword evidence="4" id="KW-0547">Nucleotide-binding</keyword>
<dbReference type="EMBL" id="NVWI01000005">
    <property type="protein sequence ID" value="PCJ41484.1"/>
    <property type="molecule type" value="Genomic_DNA"/>
</dbReference>
<feature type="domain" description="MobA-like NTP transferase" evidence="8">
    <location>
        <begin position="1"/>
        <end position="130"/>
    </location>
</feature>
<dbReference type="GO" id="GO:1902758">
    <property type="term" value="P:bis(molybdopterin guanine dinucleotide)molybdenum biosynthetic process"/>
    <property type="evidence" value="ECO:0007669"/>
    <property type="project" value="TreeGrafter"/>
</dbReference>
<dbReference type="PANTHER" id="PTHR19136:SF81">
    <property type="entry name" value="MOLYBDENUM COFACTOR GUANYLYLTRANSFERASE"/>
    <property type="match status" value="1"/>
</dbReference>
<evidence type="ECO:0000256" key="7">
    <source>
        <dbReference type="ARBA" id="ARBA00023150"/>
    </source>
</evidence>
<dbReference type="InterPro" id="IPR013482">
    <property type="entry name" value="Molybde_CF_guanTrfase"/>
</dbReference>
<keyword evidence="7" id="KW-0501">Molybdenum cofactor biosynthesis</keyword>
<dbReference type="InterPro" id="IPR025877">
    <property type="entry name" value="MobA-like_NTP_Trfase"/>
</dbReference>
<evidence type="ECO:0000256" key="5">
    <source>
        <dbReference type="ARBA" id="ARBA00022842"/>
    </source>
</evidence>
<dbReference type="SUPFAM" id="SSF53448">
    <property type="entry name" value="Nucleotide-diphospho-sugar transferases"/>
    <property type="match status" value="1"/>
</dbReference>
<accession>A0A2A5CC62</accession>
<sequence length="178" mass="19589">MGEDKAELKIEGESLLQRGLNLLEATGSELVLISGREGLLNSIPDIIPRSGPPGGLYSCLDYLLKIGKLDNSPLLVLPVDMPLLNVDVLTALLSNMEGQQACHFEDEIFPCVVRASDKLRQYLQQLFEESHKLGGKRSMRAVLKFCSSNPISKGLLSEGMFSNINTPEDYNKTLNIKV</sequence>
<evidence type="ECO:0000256" key="6">
    <source>
        <dbReference type="ARBA" id="ARBA00023134"/>
    </source>
</evidence>
<evidence type="ECO:0000313" key="10">
    <source>
        <dbReference type="Proteomes" id="UP000228987"/>
    </source>
</evidence>
<keyword evidence="2" id="KW-0808">Transferase</keyword>
<keyword evidence="6" id="KW-0342">GTP-binding</keyword>
<evidence type="ECO:0000256" key="1">
    <source>
        <dbReference type="ARBA" id="ARBA00022490"/>
    </source>
</evidence>
<dbReference type="Gene3D" id="3.90.550.10">
    <property type="entry name" value="Spore Coat Polysaccharide Biosynthesis Protein SpsA, Chain A"/>
    <property type="match status" value="1"/>
</dbReference>
<gene>
    <name evidence="9" type="ORF">COA71_07960</name>
</gene>
<dbReference type="GO" id="GO:0016779">
    <property type="term" value="F:nucleotidyltransferase activity"/>
    <property type="evidence" value="ECO:0007669"/>
    <property type="project" value="TreeGrafter"/>
</dbReference>
<keyword evidence="3" id="KW-0479">Metal-binding</keyword>
<evidence type="ECO:0000259" key="8">
    <source>
        <dbReference type="Pfam" id="PF12804"/>
    </source>
</evidence>
<dbReference type="CDD" id="cd02503">
    <property type="entry name" value="MobA"/>
    <property type="match status" value="1"/>
</dbReference>